<gene>
    <name evidence="2" type="ORF">QE109_01525</name>
</gene>
<sequence>MEFLKNKSGISKQNKMIAIGFGLLSLVFIILMASSKSFFDWTFLRHQNVLSWWLRPLSLIPFCYFAYKRNPMGISVTIFLLLTSMAWFPVPSEVNEQVKGFLNVEKDYLTSTWTLGKILVSSMVPLTMGFLCAALWKRNLKWGIFVLVVIAFAKILWSITEAGNDGASILVPAIGGLVICIAVVYYGFKRAEKRKAQ</sequence>
<name>A0ABT6N8S5_9FIRM</name>
<dbReference type="RefSeq" id="WP_281092602.1">
    <property type="nucleotide sequence ID" value="NZ_JARYZI010000001.1"/>
</dbReference>
<keyword evidence="1" id="KW-1133">Transmembrane helix</keyword>
<keyword evidence="1" id="KW-0472">Membrane</keyword>
<feature type="transmembrane region" description="Helical" evidence="1">
    <location>
        <begin position="50"/>
        <end position="67"/>
    </location>
</feature>
<keyword evidence="3" id="KW-1185">Reference proteome</keyword>
<proteinExistence type="predicted"/>
<evidence type="ECO:0000256" key="1">
    <source>
        <dbReference type="SAM" id="Phobius"/>
    </source>
</evidence>
<dbReference type="Proteomes" id="UP001158045">
    <property type="component" value="Unassembled WGS sequence"/>
</dbReference>
<feature type="transmembrane region" description="Helical" evidence="1">
    <location>
        <begin position="142"/>
        <end position="160"/>
    </location>
</feature>
<keyword evidence="1" id="KW-0812">Transmembrane</keyword>
<evidence type="ECO:0000313" key="3">
    <source>
        <dbReference type="Proteomes" id="UP001158045"/>
    </source>
</evidence>
<organism evidence="2 3">
    <name type="scientific">Fusibacter bizertensis</name>
    <dbReference type="NCBI Taxonomy" id="1488331"/>
    <lineage>
        <taxon>Bacteria</taxon>
        <taxon>Bacillati</taxon>
        <taxon>Bacillota</taxon>
        <taxon>Clostridia</taxon>
        <taxon>Eubacteriales</taxon>
        <taxon>Eubacteriales Family XII. Incertae Sedis</taxon>
        <taxon>Fusibacter</taxon>
    </lineage>
</organism>
<feature type="transmembrane region" description="Helical" evidence="1">
    <location>
        <begin position="166"/>
        <end position="188"/>
    </location>
</feature>
<feature type="transmembrane region" description="Helical" evidence="1">
    <location>
        <begin position="112"/>
        <end position="135"/>
    </location>
</feature>
<evidence type="ECO:0000313" key="2">
    <source>
        <dbReference type="EMBL" id="MDH8676803.1"/>
    </source>
</evidence>
<feature type="transmembrane region" description="Helical" evidence="1">
    <location>
        <begin position="74"/>
        <end position="92"/>
    </location>
</feature>
<dbReference type="EMBL" id="JARYZI010000001">
    <property type="protein sequence ID" value="MDH8676803.1"/>
    <property type="molecule type" value="Genomic_DNA"/>
</dbReference>
<protein>
    <submittedName>
        <fullName evidence="2">Uncharacterized protein</fullName>
    </submittedName>
</protein>
<reference evidence="2 3" key="1">
    <citation type="submission" date="2023-04" db="EMBL/GenBank/DDBJ databases">
        <title>Fusibacter bizertensis strain WBS, isolated from littoral bottom sediments of the Arctic seas - biochemical and genomic analysis.</title>
        <authorList>
            <person name="Brioukhanov A.L."/>
        </authorList>
    </citation>
    <scope>NUCLEOTIDE SEQUENCE [LARGE SCALE GENOMIC DNA]</scope>
    <source>
        <strain evidence="2 3">WBS</strain>
    </source>
</reference>
<comment type="caution">
    <text evidence="2">The sequence shown here is derived from an EMBL/GenBank/DDBJ whole genome shotgun (WGS) entry which is preliminary data.</text>
</comment>
<accession>A0ABT6N8S5</accession>
<feature type="transmembrane region" description="Helical" evidence="1">
    <location>
        <begin position="16"/>
        <end position="38"/>
    </location>
</feature>